<evidence type="ECO:0000313" key="1">
    <source>
        <dbReference type="EMBL" id="EGE77461.1"/>
    </source>
</evidence>
<organism evidence="1">
    <name type="scientific">Ajellomyces dermatitidis (strain ATCC 18188 / CBS 674.68)</name>
    <name type="common">Blastomyces dermatitidis</name>
    <dbReference type="NCBI Taxonomy" id="653446"/>
    <lineage>
        <taxon>Eukaryota</taxon>
        <taxon>Fungi</taxon>
        <taxon>Dikarya</taxon>
        <taxon>Ascomycota</taxon>
        <taxon>Pezizomycotina</taxon>
        <taxon>Eurotiomycetes</taxon>
        <taxon>Eurotiomycetidae</taxon>
        <taxon>Onygenales</taxon>
        <taxon>Ajellomycetaceae</taxon>
        <taxon>Blastomyces</taxon>
    </lineage>
</organism>
<dbReference type="Proteomes" id="UP000007802">
    <property type="component" value="Unassembled WGS sequence"/>
</dbReference>
<reference evidence="1" key="1">
    <citation type="submission" date="2010-03" db="EMBL/GenBank/DDBJ databases">
        <title>Annotation of Blastomyces dermatitidis strain ATCC 18188.</title>
        <authorList>
            <consortium name="The Broad Institute Genome Sequencing Platform"/>
            <consortium name="Broad Institute Genome Sequencing Center for Infectious Disease."/>
            <person name="Cuomo C."/>
            <person name="Klein B."/>
            <person name="Sullivan T."/>
            <person name="Heitman J."/>
            <person name="Young S."/>
            <person name="Zeng Q."/>
            <person name="Gargeya S."/>
            <person name="Alvarado L."/>
            <person name="Berlin A.M."/>
            <person name="Chapman S.B."/>
            <person name="Chen Z."/>
            <person name="Freedman E."/>
            <person name="Gellesch M."/>
            <person name="Goldberg J."/>
            <person name="Griggs A."/>
            <person name="Gujja S."/>
            <person name="Heilman E."/>
            <person name="Heiman D."/>
            <person name="Howarth C."/>
            <person name="Mehta T."/>
            <person name="Neiman D."/>
            <person name="Pearson M."/>
            <person name="Roberts A."/>
            <person name="Saif S."/>
            <person name="Shea T."/>
            <person name="Shenoy N."/>
            <person name="Sisk P."/>
            <person name="Stolte C."/>
            <person name="Sykes S."/>
            <person name="White J."/>
            <person name="Yandava C."/>
            <person name="Haas B."/>
            <person name="Nusbaum C."/>
            <person name="Birren B."/>
        </authorList>
    </citation>
    <scope>NUCLEOTIDE SEQUENCE</scope>
    <source>
        <strain evidence="1">ATCC 18188</strain>
    </source>
</reference>
<dbReference type="EMBL" id="GG749407">
    <property type="protein sequence ID" value="EGE77461.1"/>
    <property type="molecule type" value="Genomic_DNA"/>
</dbReference>
<proteinExistence type="predicted"/>
<protein>
    <submittedName>
        <fullName evidence="1">Uncharacterized protein</fullName>
    </submittedName>
</protein>
<dbReference type="AlphaFoldDB" id="F2T1X7"/>
<gene>
    <name evidence="1" type="ORF">BDDG_00398</name>
</gene>
<accession>F2T1X7</accession>
<name>F2T1X7_AJEDA</name>
<sequence>MLVFSTVVNGWINLGRRHEHKLAKAVFGGSGKVSEFIWMFLPKSPPPDVRSTDPSSPPALHTALLIGWSPSDDPCQAKFKLNAKKSNLLKLNANLTTSTLIGPNTATATGLSAMLAVGCRGTE</sequence>
<dbReference type="HOGENOM" id="CLU_2014640_0_0_1"/>